<dbReference type="InterPro" id="IPR002822">
    <property type="entry name" value="Ni_insertion"/>
</dbReference>
<dbReference type="EMBL" id="QPJM01000021">
    <property type="protein sequence ID" value="RCW78858.1"/>
    <property type="molecule type" value="Genomic_DNA"/>
</dbReference>
<dbReference type="RefSeq" id="WP_114432476.1">
    <property type="nucleotide sequence ID" value="NZ_QPJM01000021.1"/>
</dbReference>
<proteinExistence type="predicted"/>
<dbReference type="PANTHER" id="PTHR36566">
    <property type="entry name" value="NICKEL INSERTION PROTEIN-RELATED"/>
    <property type="match status" value="1"/>
</dbReference>
<dbReference type="PANTHER" id="PTHR36566:SF1">
    <property type="entry name" value="PYRIDINIUM-3,5-BISTHIOCARBOXYLIC ACID MONONUCLEOTIDE NICKEL INSERTION PROTEIN"/>
    <property type="match status" value="1"/>
</dbReference>
<evidence type="ECO:0000313" key="4">
    <source>
        <dbReference type="Proteomes" id="UP000253324"/>
    </source>
</evidence>
<dbReference type="Proteomes" id="UP000253324">
    <property type="component" value="Unassembled WGS sequence"/>
</dbReference>
<feature type="region of interest" description="Disordered" evidence="2">
    <location>
        <begin position="360"/>
        <end position="399"/>
    </location>
</feature>
<reference evidence="3 4" key="1">
    <citation type="submission" date="2018-07" db="EMBL/GenBank/DDBJ databases">
        <title>Genomic Encyclopedia of Type Strains, Phase III (KMG-III): the genomes of soil and plant-associated and newly described type strains.</title>
        <authorList>
            <person name="Whitman W."/>
        </authorList>
    </citation>
    <scope>NUCLEOTIDE SEQUENCE [LARGE SCALE GENOMIC DNA]</scope>
    <source>
        <strain evidence="3 4">31-25a</strain>
    </source>
</reference>
<dbReference type="AlphaFoldDB" id="A0A368YHB0"/>
<keyword evidence="4" id="KW-1185">Reference proteome</keyword>
<dbReference type="Gene3D" id="3.30.70.1380">
    <property type="entry name" value="Transcriptional regulatory protein pf0864 domain like"/>
    <property type="match status" value="1"/>
</dbReference>
<dbReference type="Pfam" id="PF01969">
    <property type="entry name" value="Ni_insertion"/>
    <property type="match status" value="1"/>
</dbReference>
<evidence type="ECO:0000256" key="1">
    <source>
        <dbReference type="ARBA" id="ARBA00022596"/>
    </source>
</evidence>
<keyword evidence="1" id="KW-0533">Nickel</keyword>
<gene>
    <name evidence="3" type="ORF">C7476_12144</name>
</gene>
<comment type="caution">
    <text evidence="3">The sequence shown here is derived from an EMBL/GenBank/DDBJ whole genome shotgun (WGS) entry which is preliminary data.</text>
</comment>
<dbReference type="OrthoDB" id="9765625at2"/>
<organism evidence="3 4">
    <name type="scientific">Phyllobacterium bourgognense</name>
    <dbReference type="NCBI Taxonomy" id="314236"/>
    <lineage>
        <taxon>Bacteria</taxon>
        <taxon>Pseudomonadati</taxon>
        <taxon>Pseudomonadota</taxon>
        <taxon>Alphaproteobacteria</taxon>
        <taxon>Hyphomicrobiales</taxon>
        <taxon>Phyllobacteriaceae</taxon>
        <taxon>Phyllobacterium</taxon>
    </lineage>
</organism>
<evidence type="ECO:0000313" key="3">
    <source>
        <dbReference type="EMBL" id="RCW78858.1"/>
    </source>
</evidence>
<accession>A0A368YHB0</accession>
<name>A0A368YHB0_9HYPH</name>
<sequence length="399" mass="42358">MELHLDLVGGIAGDMFVAAILDLQPDLEAGLMTALSYAPMLEGVSCRTVSHDDGILTGRRFLVERSGPDTTHGHHHHTAWRDIRAALSASSLDADTTRHAIGIFSLLADAEARVHGSAAEAVEFHEVGAWDSIADIVAAAYLIAQLNATRWTSGTIPLGSGRVRTAHGILPVPAPAAALLLEGLPTIDDGIPGERVTPTGAAILRYLCKQGTISPQPRRLVASGFGFGTRKLPGMSNCVRVICFEPVAASVAGSDRVAVLEFEIDDQTGEDLAQGIENLRAHKDVLDVVQMPVFGKKGRMMTGVRVLAKPDAVGQIAALAFDETTTIGIRHAIVDRAILPREIVDAEVEFSPMRVKLVKRPSGQTAKAEASDVGDTANAATRQRRRQEAEAAAKTGMKS</sequence>
<evidence type="ECO:0008006" key="5">
    <source>
        <dbReference type="Google" id="ProtNLM"/>
    </source>
</evidence>
<protein>
    <recommendedName>
        <fullName evidence="5">LarC family nickel insertion protein</fullName>
    </recommendedName>
</protein>
<evidence type="ECO:0000256" key="2">
    <source>
        <dbReference type="SAM" id="MobiDB-lite"/>
    </source>
</evidence>